<reference evidence="1 2" key="1">
    <citation type="submission" date="2016-10" db="EMBL/GenBank/DDBJ databases">
        <authorList>
            <person name="de Groot N.N."/>
        </authorList>
    </citation>
    <scope>NUCLEOTIDE SEQUENCE [LARGE SCALE GENOMIC DNA]</scope>
    <source>
        <strain evidence="1 2">CGMCC 1.8925</strain>
    </source>
</reference>
<organism evidence="1 2">
    <name type="scientific">Paracoccus tibetensis</name>
    <dbReference type="NCBI Taxonomy" id="336292"/>
    <lineage>
        <taxon>Bacteria</taxon>
        <taxon>Pseudomonadati</taxon>
        <taxon>Pseudomonadota</taxon>
        <taxon>Alphaproteobacteria</taxon>
        <taxon>Rhodobacterales</taxon>
        <taxon>Paracoccaceae</taxon>
        <taxon>Paracoccus</taxon>
    </lineage>
</organism>
<evidence type="ECO:0000313" key="2">
    <source>
        <dbReference type="Proteomes" id="UP000199502"/>
    </source>
</evidence>
<keyword evidence="2" id="KW-1185">Reference proteome</keyword>
<sequence length="85" mass="8158">MPLAEAAGALGRLDATLVALDAAAAEGAVTRLALAEAEAMLWAGGIVLPREEIGRDAFGCARGQRSRGDAAGAVGAAAAGRAGGG</sequence>
<dbReference type="Proteomes" id="UP000199502">
    <property type="component" value="Unassembled WGS sequence"/>
</dbReference>
<dbReference type="AlphaFoldDB" id="A0A1G5K8N4"/>
<dbReference type="RefSeq" id="WP_090748510.1">
    <property type="nucleotide sequence ID" value="NZ_FMVT01000029.1"/>
</dbReference>
<protein>
    <submittedName>
        <fullName evidence="1">Uncharacterized protein</fullName>
    </submittedName>
</protein>
<gene>
    <name evidence="1" type="ORF">SAMN05660710_03790</name>
</gene>
<name>A0A1G5K8N4_9RHOB</name>
<accession>A0A1G5K8N4</accession>
<evidence type="ECO:0000313" key="1">
    <source>
        <dbReference type="EMBL" id="SCY97003.1"/>
    </source>
</evidence>
<dbReference type="EMBL" id="FMVT01000029">
    <property type="protein sequence ID" value="SCY97003.1"/>
    <property type="molecule type" value="Genomic_DNA"/>
</dbReference>
<proteinExistence type="predicted"/>